<gene>
    <name evidence="1" type="ORF">CIRG_03393</name>
</gene>
<dbReference type="Proteomes" id="UP000054565">
    <property type="component" value="Unassembled WGS sequence"/>
</dbReference>
<sequence length="194" mass="21868">METNQPPSAGLPLPKTAIEKCLQEVFPPSSSQLTNGISEIYYILLVLEKDWIRILSLKAFFAQLPQHKGMVTVFAKAHEALCTNLPSLTFSEAEDTFTSQLDALIREPTLKEHLVYIALTNFAAIMGYGRQNRLFLEVYEDLSWLNFIQGQSDSSSGFTLSDNYENLAIPFTFRTLSCMLRHRDCGHMPPSMSP</sequence>
<protein>
    <submittedName>
        <fullName evidence="1">Uncharacterized protein</fullName>
    </submittedName>
</protein>
<proteinExistence type="predicted"/>
<organism evidence="1 2">
    <name type="scientific">Coccidioides immitis RMSCC 2394</name>
    <dbReference type="NCBI Taxonomy" id="404692"/>
    <lineage>
        <taxon>Eukaryota</taxon>
        <taxon>Fungi</taxon>
        <taxon>Dikarya</taxon>
        <taxon>Ascomycota</taxon>
        <taxon>Pezizomycotina</taxon>
        <taxon>Eurotiomycetes</taxon>
        <taxon>Eurotiomycetidae</taxon>
        <taxon>Onygenales</taxon>
        <taxon>Onygenaceae</taxon>
        <taxon>Coccidioides</taxon>
    </lineage>
</organism>
<dbReference type="EMBL" id="DS028094">
    <property type="protein sequence ID" value="KMP03701.1"/>
    <property type="molecule type" value="Genomic_DNA"/>
</dbReference>
<name>A0A0J6Y4V5_COCIT</name>
<evidence type="ECO:0000313" key="1">
    <source>
        <dbReference type="EMBL" id="KMP03701.1"/>
    </source>
</evidence>
<accession>A0A0J6Y4V5</accession>
<reference evidence="2" key="1">
    <citation type="journal article" date="2010" name="Genome Res.">
        <title>Population genomic sequencing of Coccidioides fungi reveals recent hybridization and transposon control.</title>
        <authorList>
            <person name="Neafsey D.E."/>
            <person name="Barker B.M."/>
            <person name="Sharpton T.J."/>
            <person name="Stajich J.E."/>
            <person name="Park D.J."/>
            <person name="Whiston E."/>
            <person name="Hung C.-Y."/>
            <person name="McMahan C."/>
            <person name="White J."/>
            <person name="Sykes S."/>
            <person name="Heiman D."/>
            <person name="Young S."/>
            <person name="Zeng Q."/>
            <person name="Abouelleil A."/>
            <person name="Aftuck L."/>
            <person name="Bessette D."/>
            <person name="Brown A."/>
            <person name="FitzGerald M."/>
            <person name="Lui A."/>
            <person name="Macdonald J.P."/>
            <person name="Priest M."/>
            <person name="Orbach M.J."/>
            <person name="Galgiani J.N."/>
            <person name="Kirkland T.N."/>
            <person name="Cole G.T."/>
            <person name="Birren B.W."/>
            <person name="Henn M.R."/>
            <person name="Taylor J.W."/>
            <person name="Rounsley S.D."/>
        </authorList>
    </citation>
    <scope>NUCLEOTIDE SEQUENCE [LARGE SCALE GENOMIC DNA]</scope>
    <source>
        <strain evidence="2">RMSCC 2394</strain>
    </source>
</reference>
<dbReference type="AlphaFoldDB" id="A0A0J6Y4V5"/>
<evidence type="ECO:0000313" key="2">
    <source>
        <dbReference type="Proteomes" id="UP000054565"/>
    </source>
</evidence>